<comment type="catalytic activity">
    <reaction evidence="6 7">
        <text>cytidine(34) in tRNA(Ile2) + L-lysine + ATP = lysidine(34) in tRNA(Ile2) + AMP + diphosphate + H(+)</text>
        <dbReference type="Rhea" id="RHEA:43744"/>
        <dbReference type="Rhea" id="RHEA-COMP:10625"/>
        <dbReference type="Rhea" id="RHEA-COMP:10670"/>
        <dbReference type="ChEBI" id="CHEBI:15378"/>
        <dbReference type="ChEBI" id="CHEBI:30616"/>
        <dbReference type="ChEBI" id="CHEBI:32551"/>
        <dbReference type="ChEBI" id="CHEBI:33019"/>
        <dbReference type="ChEBI" id="CHEBI:82748"/>
        <dbReference type="ChEBI" id="CHEBI:83665"/>
        <dbReference type="ChEBI" id="CHEBI:456215"/>
        <dbReference type="EC" id="6.3.4.19"/>
    </reaction>
</comment>
<keyword evidence="4 7" id="KW-0547">Nucleotide-binding</keyword>
<dbReference type="EMBL" id="JH611156">
    <property type="protein sequence ID" value="EJP71611.1"/>
    <property type="molecule type" value="Genomic_DNA"/>
</dbReference>
<evidence type="ECO:0000313" key="11">
    <source>
        <dbReference type="Proteomes" id="UP000010305"/>
    </source>
</evidence>
<sequence>MAHKLLSIEELKSTLDFGKKIFIGYSGGPDSSALLYFLSKICSEYNLDLSAIHINHNISKNSNDWEVHCKETCKDLNINFINESTNIIPSGGGTEASARNERYRIFEKYLDHNDQLLTAHHSDDVTETIFLRLLRGTGIDGLQGPHKKRNLGKGYVIRPFLNISKKDIMQYLELNKIKYIQDSSNIDNSFDRNFLRNEIFPVLNERWNDFSKRVFKTSQLIEERNTNFSNLLKNNYKDLVKNKINKDELMKLDTEIIKEVLRHAIKEEGISMPSSKVLEEVIKTFIHSNPTSKSIVSWSRADKEQLAGKITFEDGKILISTKE</sequence>
<dbReference type="SUPFAM" id="SSF82829">
    <property type="entry name" value="MesJ substrate recognition domain-like"/>
    <property type="match status" value="1"/>
</dbReference>
<dbReference type="InterPro" id="IPR015262">
    <property type="entry name" value="tRNA_Ile_lys_synt_subst-bd"/>
</dbReference>
<dbReference type="Pfam" id="PF01171">
    <property type="entry name" value="ATP_bind_3"/>
    <property type="match status" value="1"/>
</dbReference>
<dbReference type="Proteomes" id="UP000010305">
    <property type="component" value="Unassembled WGS sequence"/>
</dbReference>
<dbReference type="SUPFAM" id="SSF52402">
    <property type="entry name" value="Adenine nucleotide alpha hydrolases-like"/>
    <property type="match status" value="1"/>
</dbReference>
<evidence type="ECO:0000259" key="8">
    <source>
        <dbReference type="Pfam" id="PF01171"/>
    </source>
</evidence>
<keyword evidence="3 7" id="KW-0819">tRNA processing</keyword>
<evidence type="ECO:0000256" key="2">
    <source>
        <dbReference type="ARBA" id="ARBA00022598"/>
    </source>
</evidence>
<evidence type="ECO:0000313" key="10">
    <source>
        <dbReference type="EMBL" id="EJP71611.1"/>
    </source>
</evidence>
<evidence type="ECO:0000259" key="9">
    <source>
        <dbReference type="Pfam" id="PF09179"/>
    </source>
</evidence>
<feature type="binding site" evidence="7">
    <location>
        <begin position="26"/>
        <end position="31"/>
    </location>
    <ligand>
        <name>ATP</name>
        <dbReference type="ChEBI" id="CHEBI:30616"/>
    </ligand>
</feature>
<dbReference type="Gene3D" id="3.40.50.620">
    <property type="entry name" value="HUPs"/>
    <property type="match status" value="1"/>
</dbReference>
<name>J5KCY4_9GAMM</name>
<evidence type="ECO:0000256" key="4">
    <source>
        <dbReference type="ARBA" id="ARBA00022741"/>
    </source>
</evidence>
<dbReference type="HOGENOM" id="CLU_018869_2_1_6"/>
<dbReference type="GO" id="GO:0005524">
    <property type="term" value="F:ATP binding"/>
    <property type="evidence" value="ECO:0007669"/>
    <property type="project" value="UniProtKB-UniRule"/>
</dbReference>
<dbReference type="GO" id="GO:0032267">
    <property type="term" value="F:tRNA(Ile)-lysidine synthase activity"/>
    <property type="evidence" value="ECO:0007669"/>
    <property type="project" value="UniProtKB-EC"/>
</dbReference>
<evidence type="ECO:0000256" key="6">
    <source>
        <dbReference type="ARBA" id="ARBA00048539"/>
    </source>
</evidence>
<reference evidence="10 11" key="1">
    <citation type="journal article" date="2012" name="ISME J.">
        <title>Genomic insights to SAR86, an abundant and uncultivated marine bacterial lineage.</title>
        <authorList>
            <person name="Dupont C.L."/>
            <person name="Rusch D.B."/>
            <person name="Yooseph S."/>
            <person name="Lombardo M.J."/>
            <person name="Richter R.A."/>
            <person name="Valas R."/>
            <person name="Novotny M."/>
            <person name="Yee-Greenbaum J."/>
            <person name="Selengut J.D."/>
            <person name="Haft D.H."/>
            <person name="Halpern A.L."/>
            <person name="Lasken R.S."/>
            <person name="Nealson K."/>
            <person name="Friedman R."/>
            <person name="Venter J.C."/>
        </authorList>
    </citation>
    <scope>NUCLEOTIDE SEQUENCE [LARGE SCALE GENOMIC DNA]</scope>
</reference>
<evidence type="ECO:0000256" key="3">
    <source>
        <dbReference type="ARBA" id="ARBA00022694"/>
    </source>
</evidence>
<dbReference type="GO" id="GO:0005737">
    <property type="term" value="C:cytoplasm"/>
    <property type="evidence" value="ECO:0007669"/>
    <property type="project" value="UniProtKB-SubCell"/>
</dbReference>
<dbReference type="PANTHER" id="PTHR43033">
    <property type="entry name" value="TRNA(ILE)-LYSIDINE SYNTHASE-RELATED"/>
    <property type="match status" value="1"/>
</dbReference>
<keyword evidence="1 7" id="KW-0963">Cytoplasm</keyword>
<dbReference type="InterPro" id="IPR012094">
    <property type="entry name" value="tRNA_Ile_lys_synt"/>
</dbReference>
<dbReference type="PANTHER" id="PTHR43033:SF1">
    <property type="entry name" value="TRNA(ILE)-LYSIDINE SYNTHASE-RELATED"/>
    <property type="match status" value="1"/>
</dbReference>
<feature type="domain" description="tRNA(Ile)-lysidine synthase substrate-binding" evidence="9">
    <location>
        <begin position="248"/>
        <end position="299"/>
    </location>
</feature>
<gene>
    <name evidence="7" type="primary">tilS</name>
    <name evidence="10" type="ORF">NT01SARS_0082</name>
</gene>
<comment type="subcellular location">
    <subcellularLocation>
        <location evidence="7">Cytoplasm</location>
    </subcellularLocation>
</comment>
<comment type="similarity">
    <text evidence="7">Belongs to the tRNA(Ile)-lysidine synthase family.</text>
</comment>
<dbReference type="NCBIfam" id="TIGR02432">
    <property type="entry name" value="lysidine_TilS_N"/>
    <property type="match status" value="1"/>
</dbReference>
<protein>
    <recommendedName>
        <fullName evidence="7">tRNA(Ile)-lysidine synthase</fullName>
        <ecNumber evidence="7">6.3.4.19</ecNumber>
    </recommendedName>
    <alternativeName>
        <fullName evidence="7">tRNA(Ile)-2-lysyl-cytidine synthase</fullName>
    </alternativeName>
    <alternativeName>
        <fullName evidence="7">tRNA(Ile)-lysidine synthetase</fullName>
    </alternativeName>
</protein>
<evidence type="ECO:0000256" key="5">
    <source>
        <dbReference type="ARBA" id="ARBA00022840"/>
    </source>
</evidence>
<dbReference type="Pfam" id="PF09179">
    <property type="entry name" value="TilS"/>
    <property type="match status" value="1"/>
</dbReference>
<comment type="function">
    <text evidence="7">Ligates lysine onto the cytidine present at position 34 of the AUA codon-specific tRNA(Ile) that contains the anticodon CAU, in an ATP-dependent manner. Cytidine is converted to lysidine, thus changing the amino acid specificity of the tRNA from methionine to isoleucine.</text>
</comment>
<dbReference type="AlphaFoldDB" id="J5KCY4"/>
<dbReference type="STRING" id="1123866.NT01SARS_0082"/>
<keyword evidence="5 7" id="KW-0067">ATP-binding</keyword>
<accession>J5KCY4</accession>
<dbReference type="InterPro" id="IPR011063">
    <property type="entry name" value="TilS/TtcA_N"/>
</dbReference>
<feature type="domain" description="tRNA(Ile)-lysidine/2-thiocytidine synthase N-terminal" evidence="8">
    <location>
        <begin position="20"/>
        <end position="198"/>
    </location>
</feature>
<dbReference type="InterPro" id="IPR014729">
    <property type="entry name" value="Rossmann-like_a/b/a_fold"/>
</dbReference>
<dbReference type="Gene3D" id="1.20.59.20">
    <property type="match status" value="1"/>
</dbReference>
<organism evidence="10 11">
    <name type="scientific">SAR86 cluster bacterium SAR86A</name>
    <dbReference type="NCBI Taxonomy" id="1123866"/>
    <lineage>
        <taxon>Bacteria</taxon>
        <taxon>Pseudomonadati</taxon>
        <taxon>Pseudomonadota</taxon>
        <taxon>Gammaproteobacteria</taxon>
        <taxon>SAR86 cluster</taxon>
    </lineage>
</organism>
<proteinExistence type="inferred from homology"/>
<dbReference type="CDD" id="cd01992">
    <property type="entry name" value="TilS_N"/>
    <property type="match status" value="1"/>
</dbReference>
<evidence type="ECO:0000256" key="7">
    <source>
        <dbReference type="HAMAP-Rule" id="MF_01161"/>
    </source>
</evidence>
<dbReference type="HAMAP" id="MF_01161">
    <property type="entry name" value="tRNA_Ile_lys_synt"/>
    <property type="match status" value="1"/>
</dbReference>
<comment type="domain">
    <text evidence="7">The N-terminal region contains the highly conserved SGGXDS motif, predicted to be a P-loop motif involved in ATP binding.</text>
</comment>
<dbReference type="InterPro" id="IPR012795">
    <property type="entry name" value="tRNA_Ile_lys_synt_N"/>
</dbReference>
<keyword evidence="2 7" id="KW-0436">Ligase</keyword>
<evidence type="ECO:0000256" key="1">
    <source>
        <dbReference type="ARBA" id="ARBA00022490"/>
    </source>
</evidence>
<dbReference type="EC" id="6.3.4.19" evidence="7"/>
<dbReference type="GO" id="GO:0006400">
    <property type="term" value="P:tRNA modification"/>
    <property type="evidence" value="ECO:0007669"/>
    <property type="project" value="UniProtKB-UniRule"/>
</dbReference>